<dbReference type="Proteomes" id="UP000051124">
    <property type="component" value="Unassembled WGS sequence"/>
</dbReference>
<evidence type="ECO:0000256" key="3">
    <source>
        <dbReference type="ARBA" id="ARBA00022989"/>
    </source>
</evidence>
<evidence type="ECO:0000259" key="6">
    <source>
        <dbReference type="Pfam" id="PF04893"/>
    </source>
</evidence>
<feature type="transmembrane region" description="Helical" evidence="5">
    <location>
        <begin position="202"/>
        <end position="223"/>
    </location>
</feature>
<evidence type="ECO:0000256" key="4">
    <source>
        <dbReference type="ARBA" id="ARBA00023136"/>
    </source>
</evidence>
<keyword evidence="4 5" id="KW-0472">Membrane</keyword>
<accession>A0A0S7WM12</accession>
<keyword evidence="3 5" id="KW-1133">Transmembrane helix</keyword>
<name>A0A0S7WM12_UNCT6</name>
<gene>
    <name evidence="7" type="ORF">AMJ40_00830</name>
</gene>
<feature type="domain" description="Yip1" evidence="6">
    <location>
        <begin position="9"/>
        <end position="213"/>
    </location>
</feature>
<sequence length="226" mass="25057">MNQVERILKIFYSPREVSSVLKEKPDWFIPVLVLLVVSLLSHYLIYPSILKPQQLRAIDDDPRFSPAQREEIRGRLEGNIPLVAGLVGRTVVTVIWLLLGSALLWGVFSLMGGEGRFKQVFSLFCYSSLIGAVAIAVKTGLQLAKDSLFVYTSAAIAVPGFPPNSPLVRFLDNLDIFALWQLWVLTVGLGVVFSFSTKKSAIGVLSMWAVWVVASTLLFGRFMPGR</sequence>
<feature type="transmembrane region" description="Helical" evidence="5">
    <location>
        <begin position="120"/>
        <end position="141"/>
    </location>
</feature>
<evidence type="ECO:0000256" key="5">
    <source>
        <dbReference type="SAM" id="Phobius"/>
    </source>
</evidence>
<dbReference type="EMBL" id="LIZT01000005">
    <property type="protein sequence ID" value="KPJ51179.1"/>
    <property type="molecule type" value="Genomic_DNA"/>
</dbReference>
<evidence type="ECO:0000256" key="1">
    <source>
        <dbReference type="ARBA" id="ARBA00004141"/>
    </source>
</evidence>
<evidence type="ECO:0000256" key="2">
    <source>
        <dbReference type="ARBA" id="ARBA00022692"/>
    </source>
</evidence>
<proteinExistence type="predicted"/>
<keyword evidence="2 5" id="KW-0812">Transmembrane</keyword>
<dbReference type="Pfam" id="PF04893">
    <property type="entry name" value="Yip1"/>
    <property type="match status" value="1"/>
</dbReference>
<comment type="subcellular location">
    <subcellularLocation>
        <location evidence="1">Membrane</location>
        <topology evidence="1">Multi-pass membrane protein</topology>
    </subcellularLocation>
</comment>
<feature type="transmembrane region" description="Helical" evidence="5">
    <location>
        <begin position="177"/>
        <end position="195"/>
    </location>
</feature>
<reference evidence="7 8" key="1">
    <citation type="journal article" date="2015" name="Microbiome">
        <title>Genomic resolution of linkages in carbon, nitrogen, and sulfur cycling among widespread estuary sediment bacteria.</title>
        <authorList>
            <person name="Baker B.J."/>
            <person name="Lazar C.S."/>
            <person name="Teske A.P."/>
            <person name="Dick G.J."/>
        </authorList>
    </citation>
    <scope>NUCLEOTIDE SEQUENCE [LARGE SCALE GENOMIC DNA]</scope>
    <source>
        <strain evidence="7">DG_26</strain>
    </source>
</reference>
<dbReference type="AlphaFoldDB" id="A0A0S7WM12"/>
<evidence type="ECO:0000313" key="8">
    <source>
        <dbReference type="Proteomes" id="UP000051124"/>
    </source>
</evidence>
<feature type="transmembrane region" description="Helical" evidence="5">
    <location>
        <begin position="82"/>
        <end position="108"/>
    </location>
</feature>
<dbReference type="GO" id="GO:0016020">
    <property type="term" value="C:membrane"/>
    <property type="evidence" value="ECO:0007669"/>
    <property type="project" value="UniProtKB-SubCell"/>
</dbReference>
<dbReference type="InterPro" id="IPR006977">
    <property type="entry name" value="Yip1_dom"/>
</dbReference>
<feature type="transmembrane region" description="Helical" evidence="5">
    <location>
        <begin position="27"/>
        <end position="46"/>
    </location>
</feature>
<comment type="caution">
    <text evidence="7">The sequence shown here is derived from an EMBL/GenBank/DDBJ whole genome shotgun (WGS) entry which is preliminary data.</text>
</comment>
<protein>
    <recommendedName>
        <fullName evidence="6">Yip1 domain-containing protein</fullName>
    </recommendedName>
</protein>
<organism evidence="7 8">
    <name type="scientific">candidate division TA06 bacterium DG_26</name>
    <dbReference type="NCBI Taxonomy" id="1703771"/>
    <lineage>
        <taxon>Bacteria</taxon>
        <taxon>Bacteria division TA06</taxon>
    </lineage>
</organism>
<evidence type="ECO:0000313" key="7">
    <source>
        <dbReference type="EMBL" id="KPJ51179.1"/>
    </source>
</evidence>